<sequence>MPRGGADFYATPIPLEDARNVSLAYSVYFPDDFDFVRGGKLPGLYGGHTKCSGGDSALQCFSTRMMWRRGGAGELYLYAPKDKQTPAVCSTPPRSICAADYGLSIGRGSFTFARGNWTHLKQTVVLNTPGAQDGAFTLEVNGNKVMDIAGVYYRGVKSTTADKEVAPPGGGEDDDEGDEDGEGSDPDEDDGFEFFNEEGPLQAQKASPPPGATPLFASSSNTPAKDAVARTVTVTKATHTVFAAQPVATVTAAPAELRLAEPSEEPSASFTGLFFSTFFGGHEPEFATPMDQYTGFKDFLIEIND</sequence>
<dbReference type="STRING" id="930990.A0A067MVG3"/>
<organism evidence="3 4">
    <name type="scientific">Botryobasidium botryosum (strain FD-172 SS1)</name>
    <dbReference type="NCBI Taxonomy" id="930990"/>
    <lineage>
        <taxon>Eukaryota</taxon>
        <taxon>Fungi</taxon>
        <taxon>Dikarya</taxon>
        <taxon>Basidiomycota</taxon>
        <taxon>Agaricomycotina</taxon>
        <taxon>Agaricomycetes</taxon>
        <taxon>Cantharellales</taxon>
        <taxon>Botryobasidiaceae</taxon>
        <taxon>Botryobasidium</taxon>
    </lineage>
</organism>
<dbReference type="PANTHER" id="PTHR40124">
    <property type="match status" value="1"/>
</dbReference>
<reference evidence="4" key="1">
    <citation type="journal article" date="2014" name="Proc. Natl. Acad. Sci. U.S.A.">
        <title>Extensive sampling of basidiomycete genomes demonstrates inadequacy of the white-rot/brown-rot paradigm for wood decay fungi.</title>
        <authorList>
            <person name="Riley R."/>
            <person name="Salamov A.A."/>
            <person name="Brown D.W."/>
            <person name="Nagy L.G."/>
            <person name="Floudas D."/>
            <person name="Held B.W."/>
            <person name="Levasseur A."/>
            <person name="Lombard V."/>
            <person name="Morin E."/>
            <person name="Otillar R."/>
            <person name="Lindquist E.A."/>
            <person name="Sun H."/>
            <person name="LaButti K.M."/>
            <person name="Schmutz J."/>
            <person name="Jabbour D."/>
            <person name="Luo H."/>
            <person name="Baker S.E."/>
            <person name="Pisabarro A.G."/>
            <person name="Walton J.D."/>
            <person name="Blanchette R.A."/>
            <person name="Henrissat B."/>
            <person name="Martin F."/>
            <person name="Cullen D."/>
            <person name="Hibbett D.S."/>
            <person name="Grigoriev I.V."/>
        </authorList>
    </citation>
    <scope>NUCLEOTIDE SEQUENCE [LARGE SCALE GENOMIC DNA]</scope>
    <source>
        <strain evidence="4">FD-172 SS1</strain>
    </source>
</reference>
<dbReference type="Pfam" id="PF21294">
    <property type="entry name" value="Polysacc_lyase_14"/>
    <property type="match status" value="2"/>
</dbReference>
<dbReference type="PANTHER" id="PTHR40124:SF1">
    <property type="entry name" value="DISAGGREGATASE RELATED REPEAT PROTEIN"/>
    <property type="match status" value="1"/>
</dbReference>
<dbReference type="AlphaFoldDB" id="A0A067MVG3"/>
<dbReference type="InParanoid" id="A0A067MVG3"/>
<dbReference type="OrthoDB" id="10069995at2759"/>
<accession>A0A067MVG3</accession>
<keyword evidence="4" id="KW-1185">Reference proteome</keyword>
<dbReference type="InterPro" id="IPR048958">
    <property type="entry name" value="Polysacc_lyase_14"/>
</dbReference>
<dbReference type="GO" id="GO:0016829">
    <property type="term" value="F:lyase activity"/>
    <property type="evidence" value="ECO:0007669"/>
    <property type="project" value="UniProtKB-KW"/>
</dbReference>
<feature type="domain" description="Polysaccharide lyase 14" evidence="2">
    <location>
        <begin position="3"/>
        <end position="160"/>
    </location>
</feature>
<keyword evidence="3" id="KW-0456">Lyase</keyword>
<dbReference type="Proteomes" id="UP000027195">
    <property type="component" value="Unassembled WGS sequence"/>
</dbReference>
<evidence type="ECO:0000313" key="3">
    <source>
        <dbReference type="EMBL" id="KDQ18695.1"/>
    </source>
</evidence>
<protein>
    <submittedName>
        <fullName evidence="3">Polysaccharide lyase family 14 protein</fullName>
    </submittedName>
</protein>
<dbReference type="EMBL" id="KL198021">
    <property type="protein sequence ID" value="KDQ18695.1"/>
    <property type="molecule type" value="Genomic_DNA"/>
</dbReference>
<dbReference type="Gene3D" id="2.60.120.200">
    <property type="match status" value="2"/>
</dbReference>
<proteinExistence type="predicted"/>
<feature type="domain" description="Polysaccharide lyase 14" evidence="2">
    <location>
        <begin position="266"/>
        <end position="299"/>
    </location>
</feature>
<dbReference type="HOGENOM" id="CLU_912120_0_0_1"/>
<feature type="region of interest" description="Disordered" evidence="1">
    <location>
        <begin position="160"/>
        <end position="223"/>
    </location>
</feature>
<gene>
    <name evidence="3" type="ORF">BOTBODRAFT_127614</name>
</gene>
<evidence type="ECO:0000256" key="1">
    <source>
        <dbReference type="SAM" id="MobiDB-lite"/>
    </source>
</evidence>
<evidence type="ECO:0000313" key="4">
    <source>
        <dbReference type="Proteomes" id="UP000027195"/>
    </source>
</evidence>
<feature type="compositionally biased region" description="Acidic residues" evidence="1">
    <location>
        <begin position="171"/>
        <end position="196"/>
    </location>
</feature>
<evidence type="ECO:0000259" key="2">
    <source>
        <dbReference type="Pfam" id="PF21294"/>
    </source>
</evidence>
<name>A0A067MVG3_BOTB1</name>